<organism evidence="1 2">
    <name type="scientific">Vitis vinifera</name>
    <name type="common">Grape</name>
    <dbReference type="NCBI Taxonomy" id="29760"/>
    <lineage>
        <taxon>Eukaryota</taxon>
        <taxon>Viridiplantae</taxon>
        <taxon>Streptophyta</taxon>
        <taxon>Embryophyta</taxon>
        <taxon>Tracheophyta</taxon>
        <taxon>Spermatophyta</taxon>
        <taxon>Magnoliopsida</taxon>
        <taxon>eudicotyledons</taxon>
        <taxon>Gunneridae</taxon>
        <taxon>Pentapetalae</taxon>
        <taxon>rosids</taxon>
        <taxon>Vitales</taxon>
        <taxon>Vitaceae</taxon>
        <taxon>Viteae</taxon>
        <taxon>Vitis</taxon>
    </lineage>
</organism>
<comment type="caution">
    <text evidence="1">The sequence shown here is derived from an EMBL/GenBank/DDBJ whole genome shotgun (WGS) entry which is preliminary data.</text>
</comment>
<dbReference type="EMBL" id="QGNW01000877">
    <property type="protein sequence ID" value="RVW59803.1"/>
    <property type="molecule type" value="Genomic_DNA"/>
</dbReference>
<proteinExistence type="predicted"/>
<dbReference type="Proteomes" id="UP000288805">
    <property type="component" value="Unassembled WGS sequence"/>
</dbReference>
<evidence type="ECO:0000313" key="2">
    <source>
        <dbReference type="Proteomes" id="UP000288805"/>
    </source>
</evidence>
<dbReference type="AlphaFoldDB" id="A0A438FII4"/>
<evidence type="ECO:0000313" key="1">
    <source>
        <dbReference type="EMBL" id="RVW59803.1"/>
    </source>
</evidence>
<sequence>MGGNEASAFDMGYARWLDEYQRLINDLRSVVNSHVGIMNYAFLSIATWPPAMHGAMMSISFE</sequence>
<gene>
    <name evidence="1" type="ORF">CK203_100613</name>
</gene>
<accession>A0A438FII4</accession>
<reference evidence="1 2" key="1">
    <citation type="journal article" date="2018" name="PLoS Genet.">
        <title>Population sequencing reveals clonal diversity and ancestral inbreeding in the grapevine cultivar Chardonnay.</title>
        <authorList>
            <person name="Roach M.J."/>
            <person name="Johnson D.L."/>
            <person name="Bohlmann J."/>
            <person name="van Vuuren H.J."/>
            <person name="Jones S.J."/>
            <person name="Pretorius I.S."/>
            <person name="Schmidt S.A."/>
            <person name="Borneman A.R."/>
        </authorList>
    </citation>
    <scope>NUCLEOTIDE SEQUENCE [LARGE SCALE GENOMIC DNA]</scope>
    <source>
        <strain evidence="2">cv. Chardonnay</strain>
        <tissue evidence="1">Leaf</tissue>
    </source>
</reference>
<name>A0A438FII4_VITVI</name>
<protein>
    <submittedName>
        <fullName evidence="1">Uncharacterized protein</fullName>
    </submittedName>
</protein>